<accession>A0A6A7AR20</accession>
<keyword evidence="4" id="KW-1185">Reference proteome</keyword>
<evidence type="ECO:0000259" key="2">
    <source>
        <dbReference type="Pfam" id="PF20237"/>
    </source>
</evidence>
<keyword evidence="1" id="KW-1133">Transmembrane helix</keyword>
<name>A0A6A7AR20_9PLEO</name>
<protein>
    <recommendedName>
        <fullName evidence="2">DUF6594 domain-containing protein</fullName>
    </recommendedName>
</protein>
<keyword evidence="1" id="KW-0812">Transmembrane</keyword>
<sequence>MMGRIMKRFRAQSEPDGVLETRDRPLNDVPNGYPRLAVFQSFEPSYSLYRGFSYLHSRLLLDMQEELTTLEKELDDLDWDDADFDPARHRSREVDVERAALVEGGRNRRVIMSEIKAKLAEYDGLLMNACAIRAFQKPSTRVYTNMRRWHYNNQPLMDLETDTIRTKDDLVTLRNGRELARFDAWVESSLESLLGRLDYWLKILFRLNRPPLVRLLQTPELRRLLGNDSEVGFYSSSRIDKVVSVLVSFIIFILLVLPLVAIYRLTHPYTDSSMVRSLCVLGSFALIFSATISIITKATRQEVFAASAGYCAILLVFISGSGT</sequence>
<keyword evidence="1" id="KW-0472">Membrane</keyword>
<dbReference type="Proteomes" id="UP000799423">
    <property type="component" value="Unassembled WGS sequence"/>
</dbReference>
<evidence type="ECO:0000313" key="3">
    <source>
        <dbReference type="EMBL" id="KAF2845582.1"/>
    </source>
</evidence>
<gene>
    <name evidence="3" type="ORF">T440DRAFT_260779</name>
</gene>
<reference evidence="3" key="1">
    <citation type="submission" date="2020-01" db="EMBL/GenBank/DDBJ databases">
        <authorList>
            <consortium name="DOE Joint Genome Institute"/>
            <person name="Haridas S."/>
            <person name="Albert R."/>
            <person name="Binder M."/>
            <person name="Bloem J."/>
            <person name="Labutti K."/>
            <person name="Salamov A."/>
            <person name="Andreopoulos B."/>
            <person name="Baker S.E."/>
            <person name="Barry K."/>
            <person name="Bills G."/>
            <person name="Bluhm B.H."/>
            <person name="Cannon C."/>
            <person name="Castanera R."/>
            <person name="Culley D.E."/>
            <person name="Daum C."/>
            <person name="Ezra D."/>
            <person name="Gonzalez J.B."/>
            <person name="Henrissat B."/>
            <person name="Kuo A."/>
            <person name="Liang C."/>
            <person name="Lipzen A."/>
            <person name="Lutzoni F."/>
            <person name="Magnuson J."/>
            <person name="Mondo S."/>
            <person name="Nolan M."/>
            <person name="Ohm R."/>
            <person name="Pangilinan J."/>
            <person name="Park H.-J."/>
            <person name="Ramirez L."/>
            <person name="Alfaro M."/>
            <person name="Sun H."/>
            <person name="Tritt A."/>
            <person name="Yoshinaga Y."/>
            <person name="Zwiers L.-H."/>
            <person name="Turgeon B.G."/>
            <person name="Goodwin S.B."/>
            <person name="Spatafora J.W."/>
            <person name="Crous P.W."/>
            <person name="Grigoriev I.V."/>
        </authorList>
    </citation>
    <scope>NUCLEOTIDE SEQUENCE</scope>
    <source>
        <strain evidence="3">IPT5</strain>
    </source>
</reference>
<feature type="transmembrane region" description="Helical" evidence="1">
    <location>
        <begin position="242"/>
        <end position="263"/>
    </location>
</feature>
<dbReference type="AlphaFoldDB" id="A0A6A7AR20"/>
<feature type="transmembrane region" description="Helical" evidence="1">
    <location>
        <begin position="275"/>
        <end position="296"/>
    </location>
</feature>
<dbReference type="PANTHER" id="PTHR34502:SF3">
    <property type="entry name" value="DUF6594 DOMAIN-CONTAINING PROTEIN"/>
    <property type="match status" value="1"/>
</dbReference>
<dbReference type="PANTHER" id="PTHR34502">
    <property type="entry name" value="DUF6594 DOMAIN-CONTAINING PROTEIN-RELATED"/>
    <property type="match status" value="1"/>
</dbReference>
<dbReference type="EMBL" id="MU006344">
    <property type="protein sequence ID" value="KAF2845582.1"/>
    <property type="molecule type" value="Genomic_DNA"/>
</dbReference>
<evidence type="ECO:0000313" key="4">
    <source>
        <dbReference type="Proteomes" id="UP000799423"/>
    </source>
</evidence>
<proteinExistence type="predicted"/>
<feature type="transmembrane region" description="Helical" evidence="1">
    <location>
        <begin position="303"/>
        <end position="322"/>
    </location>
</feature>
<dbReference type="OrthoDB" id="3533814at2759"/>
<organism evidence="3 4">
    <name type="scientific">Plenodomus tracheiphilus IPT5</name>
    <dbReference type="NCBI Taxonomy" id="1408161"/>
    <lineage>
        <taxon>Eukaryota</taxon>
        <taxon>Fungi</taxon>
        <taxon>Dikarya</taxon>
        <taxon>Ascomycota</taxon>
        <taxon>Pezizomycotina</taxon>
        <taxon>Dothideomycetes</taxon>
        <taxon>Pleosporomycetidae</taxon>
        <taxon>Pleosporales</taxon>
        <taxon>Pleosporineae</taxon>
        <taxon>Leptosphaeriaceae</taxon>
        <taxon>Plenodomus</taxon>
    </lineage>
</organism>
<dbReference type="InterPro" id="IPR046529">
    <property type="entry name" value="DUF6594"/>
</dbReference>
<evidence type="ECO:0000256" key="1">
    <source>
        <dbReference type="SAM" id="Phobius"/>
    </source>
</evidence>
<dbReference type="Pfam" id="PF20237">
    <property type="entry name" value="DUF6594"/>
    <property type="match status" value="1"/>
</dbReference>
<feature type="domain" description="DUF6594" evidence="2">
    <location>
        <begin position="33"/>
        <end position="314"/>
    </location>
</feature>